<feature type="compositionally biased region" description="Polar residues" evidence="2">
    <location>
        <begin position="509"/>
        <end position="519"/>
    </location>
</feature>
<dbReference type="GeneTree" id="ENSGT00950000186357"/>
<feature type="compositionally biased region" description="Pro residues" evidence="2">
    <location>
        <begin position="317"/>
        <end position="327"/>
    </location>
</feature>
<organism evidence="4 5">
    <name type="scientific">Chrysemys picta bellii</name>
    <name type="common">Western painted turtle</name>
    <name type="synonym">Emys bellii</name>
    <dbReference type="NCBI Taxonomy" id="8478"/>
    <lineage>
        <taxon>Eukaryota</taxon>
        <taxon>Metazoa</taxon>
        <taxon>Chordata</taxon>
        <taxon>Craniata</taxon>
        <taxon>Vertebrata</taxon>
        <taxon>Euteleostomi</taxon>
        <taxon>Archelosauria</taxon>
        <taxon>Testudinata</taxon>
        <taxon>Testudines</taxon>
        <taxon>Cryptodira</taxon>
        <taxon>Durocryptodira</taxon>
        <taxon>Testudinoidea</taxon>
        <taxon>Emydidae</taxon>
        <taxon>Chrysemys</taxon>
    </lineage>
</organism>
<dbReference type="PANTHER" id="PTHR22879">
    <property type="entry name" value="NUT FAMILY MEMBER 1"/>
    <property type="match status" value="1"/>
</dbReference>
<evidence type="ECO:0000313" key="5">
    <source>
        <dbReference type="Proteomes" id="UP000694380"/>
    </source>
</evidence>
<feature type="compositionally biased region" description="Basic residues" evidence="2">
    <location>
        <begin position="1071"/>
        <end position="1091"/>
    </location>
</feature>
<feature type="compositionally biased region" description="Polar residues" evidence="2">
    <location>
        <begin position="608"/>
        <end position="626"/>
    </location>
</feature>
<dbReference type="PANTHER" id="PTHR22879:SF14">
    <property type="entry name" value="NUT FAMILY MEMBER 2A-RELATED"/>
    <property type="match status" value="1"/>
</dbReference>
<accession>A0A8C3HEC3</accession>
<feature type="compositionally biased region" description="Polar residues" evidence="2">
    <location>
        <begin position="798"/>
        <end position="815"/>
    </location>
</feature>
<feature type="region of interest" description="Disordered" evidence="2">
    <location>
        <begin position="186"/>
        <end position="214"/>
    </location>
</feature>
<feature type="region of interest" description="Disordered" evidence="2">
    <location>
        <begin position="1053"/>
        <end position="1091"/>
    </location>
</feature>
<dbReference type="InterPro" id="IPR024310">
    <property type="entry name" value="NUT"/>
</dbReference>
<feature type="compositionally biased region" description="Pro residues" evidence="2">
    <location>
        <begin position="196"/>
        <end position="207"/>
    </location>
</feature>
<reference evidence="4" key="2">
    <citation type="submission" date="2025-09" db="UniProtKB">
        <authorList>
            <consortium name="Ensembl"/>
        </authorList>
    </citation>
    <scope>IDENTIFICATION</scope>
</reference>
<feature type="region of interest" description="Disordered" evidence="2">
    <location>
        <begin position="313"/>
        <end position="332"/>
    </location>
</feature>
<sequence length="1091" mass="116909">MVRPPIQRPGRSGAELRGEGHWTGLKWLVGHSLPTSDLNHSLIGADSGAGASTGENWWVICTHRQLPALPPRPSSPPPPPLTASPFPPRSCSPTFSPLLAMTSQPRQGPLLPPLLLPTFPGAALLLTSPDVPGGKLIVKLKPEGAQEPPRAQTIILTGAPAGWPPTRRDGAPVRLQLAAGIRTVLLSKASEEPGPRETPPARAPPTSDPSASCTSKGVYENYRRWQCYKALARQHFPGTPDAEALACFFIPVLRSLTRLRPELALEEGVPRAVQEWERSSNFERMIFYEMAEKFMEFEAEEELQIQKMKLLSSSQFQPPPTDPPKLSGPPALDVGQQQVYIPKKAASKGRQPRRRQRHLPGPVAPGEPREIPPEAVRQYAEIMEGLRPSWEEEAGGRGEPQSQAQGTFPDPALLQYVEQLCEDESFVCKVEAVIHPQFLAQLLSPEKRCDPLDLSEELEQELGLTPSQLVEKRLLALSEDELSPLACPAPHSDSTPSQSEEEDEGSSQKGPASQRQAMSGASPPRGSGAKGRSLGAEQPEAPTPTPVRPLQPRQWQPGDAAAPRCLSPRKCGGEGRLLASLRSRVERVSQQPQGQGQDGGRREGSAVTLGTIQPGSQAWSVRSQGDNLVGPANHASTPSGYRKQDGGQEGKVKSQSEANADGEGLRDAPMGTKCCCQGDNLVEAGALESGLNGHGQQDGSQEETVKGQPQAGWEPLGDIPSATGQANIVRSHRDNLVEQRALESTFNGHGKQDGGLEGKVRSQNKEEADWSEATLRERDLQPGSMKLSGNNLKREGSPASTPSRPGEQDGSQAGQPTKLESRVSGGHPTVLLLSRANGQPLGLFARPLGADGRGEGELPPVSNVQGQRPDPPPLGLSGLKGPTQARATLEADSSCRAEPEWRFAIEMGSRQPHFLDGGNSEGNGVRTMAGPGDPEQCEAGATRGCGNGTSSRDDGKEAGEASSAMGDGPSKMATIASSEFPPEGMEDAGKHDDDEEDDEELSIFSSLLASKLHLSSPEGPVGSVPALRDQVGPHSRALSPTWETVRWDPMRRRSTRLCPDGSHAMDTGVRLSHKRRSNNMAARRSKRLRSQ</sequence>
<dbReference type="InterPro" id="IPR024309">
    <property type="entry name" value="NUT_N"/>
</dbReference>
<proteinExistence type="inferred from homology"/>
<dbReference type="AlphaFoldDB" id="A0A8C3HEC3"/>
<feature type="region of interest" description="Disordered" evidence="2">
    <location>
        <begin position="1013"/>
        <end position="1037"/>
    </location>
</feature>
<feature type="compositionally biased region" description="Basic and acidic residues" evidence="2">
    <location>
        <begin position="750"/>
        <end position="780"/>
    </location>
</feature>
<feature type="compositionally biased region" description="Basic residues" evidence="2">
    <location>
        <begin position="345"/>
        <end position="358"/>
    </location>
</feature>
<feature type="region of interest" description="Disordered" evidence="2">
    <location>
        <begin position="341"/>
        <end position="373"/>
    </location>
</feature>
<feature type="region of interest" description="Disordered" evidence="2">
    <location>
        <begin position="688"/>
        <end position="895"/>
    </location>
</feature>
<reference evidence="4" key="1">
    <citation type="submission" date="2025-08" db="UniProtKB">
        <authorList>
            <consortium name="Ensembl"/>
        </authorList>
    </citation>
    <scope>IDENTIFICATION</scope>
</reference>
<keyword evidence="5" id="KW-1185">Reference proteome</keyword>
<evidence type="ECO:0000313" key="4">
    <source>
        <dbReference type="Ensembl" id="ENSCPBP00000016784.1"/>
    </source>
</evidence>
<evidence type="ECO:0000259" key="3">
    <source>
        <dbReference type="Pfam" id="PF12881"/>
    </source>
</evidence>
<name>A0A8C3HEC3_CHRPI</name>
<dbReference type="Pfam" id="PF12881">
    <property type="entry name" value="NUT"/>
    <property type="match status" value="1"/>
</dbReference>
<feature type="domain" description="Nuclear Testis protein N-terminal" evidence="3">
    <location>
        <begin position="175"/>
        <end position="557"/>
    </location>
</feature>
<dbReference type="Ensembl" id="ENSCPBT00000019849.1">
    <property type="protein sequence ID" value="ENSCPBP00000016784.1"/>
    <property type="gene ID" value="ENSCPBG00000012348.1"/>
</dbReference>
<feature type="compositionally biased region" description="Basic and acidic residues" evidence="2">
    <location>
        <begin position="731"/>
        <end position="741"/>
    </location>
</feature>
<feature type="compositionally biased region" description="Basic and acidic residues" evidence="2">
    <location>
        <begin position="642"/>
        <end position="654"/>
    </location>
</feature>
<evidence type="ECO:0000256" key="2">
    <source>
        <dbReference type="SAM" id="MobiDB-lite"/>
    </source>
</evidence>
<dbReference type="Proteomes" id="UP000694380">
    <property type="component" value="Unplaced"/>
</dbReference>
<feature type="region of interest" description="Disordered" evidence="2">
    <location>
        <begin position="909"/>
        <end position="1001"/>
    </location>
</feature>
<comment type="similarity">
    <text evidence="1">Belongs to the NUT family.</text>
</comment>
<feature type="region of interest" description="Disordered" evidence="2">
    <location>
        <begin position="483"/>
        <end position="669"/>
    </location>
</feature>
<evidence type="ECO:0000256" key="1">
    <source>
        <dbReference type="ARBA" id="ARBA00010586"/>
    </source>
</evidence>
<protein>
    <recommendedName>
        <fullName evidence="3">Nuclear Testis protein N-terminal domain-containing protein</fullName>
    </recommendedName>
</protein>